<proteinExistence type="predicted"/>
<dbReference type="InterPro" id="IPR035914">
    <property type="entry name" value="Sperma_CUB_dom_sf"/>
</dbReference>
<accession>A0A3B3TV83</accession>
<reference evidence="5" key="1">
    <citation type="submission" date="2025-08" db="UniProtKB">
        <authorList>
            <consortium name="Ensembl"/>
        </authorList>
    </citation>
    <scope>IDENTIFICATION</scope>
</reference>
<protein>
    <recommendedName>
        <fullName evidence="4">CUB domain-containing protein</fullName>
    </recommendedName>
</protein>
<dbReference type="Ensembl" id="ENSPLAT00000010043.1">
    <property type="protein sequence ID" value="ENSPLAP00000004204.1"/>
    <property type="gene ID" value="ENSPLAG00000005850.1"/>
</dbReference>
<dbReference type="FunFam" id="2.60.120.290:FF:000013">
    <property type="entry name" value="Membrane frizzled-related protein"/>
    <property type="match status" value="1"/>
</dbReference>
<dbReference type="SUPFAM" id="SSF49854">
    <property type="entry name" value="Spermadhesin, CUB domain"/>
    <property type="match status" value="3"/>
</dbReference>
<evidence type="ECO:0000313" key="5">
    <source>
        <dbReference type="Ensembl" id="ENSPLAP00000004204.1"/>
    </source>
</evidence>
<dbReference type="Gene3D" id="2.60.120.290">
    <property type="entry name" value="Spermadhesin, CUB domain"/>
    <property type="match status" value="3"/>
</dbReference>
<evidence type="ECO:0000256" key="2">
    <source>
        <dbReference type="ARBA" id="ARBA00023157"/>
    </source>
</evidence>
<evidence type="ECO:0000256" key="1">
    <source>
        <dbReference type="ARBA" id="ARBA00022737"/>
    </source>
</evidence>
<dbReference type="PROSITE" id="PS01180">
    <property type="entry name" value="CUB"/>
    <property type="match status" value="3"/>
</dbReference>
<dbReference type="GeneTree" id="ENSGT00940000155299"/>
<dbReference type="STRING" id="48699.ENSPLAP00000004204"/>
<feature type="domain" description="CUB" evidence="4">
    <location>
        <begin position="158"/>
        <end position="260"/>
    </location>
</feature>
<evidence type="ECO:0000259" key="4">
    <source>
        <dbReference type="PROSITE" id="PS01180"/>
    </source>
</evidence>
<evidence type="ECO:0000256" key="3">
    <source>
        <dbReference type="PROSITE-ProRule" id="PRU00059"/>
    </source>
</evidence>
<dbReference type="Pfam" id="PF00431">
    <property type="entry name" value="CUB"/>
    <property type="match status" value="3"/>
</dbReference>
<keyword evidence="1" id="KW-0677">Repeat</keyword>
<organism evidence="5 6">
    <name type="scientific">Poecilia latipinna</name>
    <name type="common">sailfin molly</name>
    <dbReference type="NCBI Taxonomy" id="48699"/>
    <lineage>
        <taxon>Eukaryota</taxon>
        <taxon>Metazoa</taxon>
        <taxon>Chordata</taxon>
        <taxon>Craniata</taxon>
        <taxon>Vertebrata</taxon>
        <taxon>Euteleostomi</taxon>
        <taxon>Actinopterygii</taxon>
        <taxon>Neopterygii</taxon>
        <taxon>Teleostei</taxon>
        <taxon>Neoteleostei</taxon>
        <taxon>Acanthomorphata</taxon>
        <taxon>Ovalentaria</taxon>
        <taxon>Atherinomorphae</taxon>
        <taxon>Cyprinodontiformes</taxon>
        <taxon>Poeciliidae</taxon>
        <taxon>Poeciliinae</taxon>
        <taxon>Poecilia</taxon>
    </lineage>
</organism>
<keyword evidence="2" id="KW-1015">Disulfide bond</keyword>
<evidence type="ECO:0000313" key="6">
    <source>
        <dbReference type="Proteomes" id="UP000261500"/>
    </source>
</evidence>
<dbReference type="SMART" id="SM00042">
    <property type="entry name" value="CUB"/>
    <property type="match status" value="3"/>
</dbReference>
<feature type="domain" description="CUB" evidence="4">
    <location>
        <begin position="1"/>
        <end position="78"/>
    </location>
</feature>
<dbReference type="InterPro" id="IPR000859">
    <property type="entry name" value="CUB_dom"/>
</dbReference>
<sequence>MQILLNFTSFELEGTPPFCSFDFVEIRDGGYETSPLIGKFCGSQRPPVVVSHSNRLWIRFHSDPSITSHGFIAHWDGTQTGTCLLYSLSVSFIYTVRLRSQKYRDSVITKHQTILSRLVQQHQTFKKGPLIRFSQGIYSPMNVLRFFLTVIQLHALLRLSSPNYPLPYHPNAECYWNIRTSQGSQVQLSFSGFHLESSSSCSYDYLAVHDGNSSTAPELAKLCGTELPRPINSSSNQLYIKLRTDSSVNTGGFIAFYNTSCGGDVGGPNGSISSPGYPNKYPDNRECIWYITTTPGSSITLTIHEFDVEFHDNCNYDVLEVSNVQFLSQKQSHSSEMLSHGNGSACRVKLTQRVRKSRIEMV</sequence>
<keyword evidence="6" id="KW-1185">Reference proteome</keyword>
<dbReference type="AlphaFoldDB" id="A0A3B3TV83"/>
<comment type="caution">
    <text evidence="3">Lacks conserved residue(s) required for the propagation of feature annotation.</text>
</comment>
<feature type="domain" description="CUB" evidence="4">
    <location>
        <begin position="261"/>
        <end position="362"/>
    </location>
</feature>
<dbReference type="PANTHER" id="PTHR24251">
    <property type="entry name" value="OVOCHYMASE-RELATED"/>
    <property type="match status" value="1"/>
</dbReference>
<reference evidence="5" key="2">
    <citation type="submission" date="2025-09" db="UniProtKB">
        <authorList>
            <consortium name="Ensembl"/>
        </authorList>
    </citation>
    <scope>IDENTIFICATION</scope>
</reference>
<name>A0A3B3TV83_9TELE</name>
<dbReference type="Proteomes" id="UP000261500">
    <property type="component" value="Unplaced"/>
</dbReference>
<dbReference type="CDD" id="cd00041">
    <property type="entry name" value="CUB"/>
    <property type="match status" value="3"/>
</dbReference>